<dbReference type="InterPro" id="IPR028092">
    <property type="entry name" value="RD3"/>
</dbReference>
<dbReference type="AlphaFoldDB" id="A0A0N5AVF7"/>
<organism evidence="1 2">
    <name type="scientific">Syphacia muris</name>
    <dbReference type="NCBI Taxonomy" id="451379"/>
    <lineage>
        <taxon>Eukaryota</taxon>
        <taxon>Metazoa</taxon>
        <taxon>Ecdysozoa</taxon>
        <taxon>Nematoda</taxon>
        <taxon>Chromadorea</taxon>
        <taxon>Rhabditida</taxon>
        <taxon>Spirurina</taxon>
        <taxon>Oxyuridomorpha</taxon>
        <taxon>Oxyuroidea</taxon>
        <taxon>Oxyuridae</taxon>
        <taxon>Syphacia</taxon>
    </lineage>
</organism>
<dbReference type="Pfam" id="PF14473">
    <property type="entry name" value="RD3"/>
    <property type="match status" value="1"/>
</dbReference>
<protein>
    <submittedName>
        <fullName evidence="2">Uncharacterized protein</fullName>
    </submittedName>
</protein>
<reference evidence="2" key="1">
    <citation type="submission" date="2017-02" db="UniProtKB">
        <authorList>
            <consortium name="WormBaseParasite"/>
        </authorList>
    </citation>
    <scope>IDENTIFICATION</scope>
</reference>
<evidence type="ECO:0000313" key="2">
    <source>
        <dbReference type="WBParaSite" id="SMUV_0000887501-mRNA-1"/>
    </source>
</evidence>
<keyword evidence="1" id="KW-1185">Reference proteome</keyword>
<proteinExistence type="predicted"/>
<name>A0A0N5AVF7_9BILA</name>
<dbReference type="PANTHER" id="PTHR28489">
    <property type="entry name" value="RENTINAL DEGENERATION 3-LIKE"/>
    <property type="match status" value="1"/>
</dbReference>
<sequence>MKTSLENIFRWVSQTTFPYSVRSYEVNDSDKEGADIMMIDLMVEQVQNEVVQLETRLDTTPRECPAKKTIPDYSWLISKSSARRRKYLSFQEKLAVETICAPIKHNEWSNLIMNWRARIKAATDRNQIIDALRYSVDEIVHSRPKKHSIGDVLYSYLRHKQSINSIGDQTSRSDNMELKAVDHQGSFSDRYTDLARIV</sequence>
<dbReference type="WBParaSite" id="SMUV_0000887501-mRNA-1">
    <property type="protein sequence ID" value="SMUV_0000887501-mRNA-1"/>
    <property type="gene ID" value="SMUV_0000887501"/>
</dbReference>
<dbReference type="PANTHER" id="PTHR28489:SF2">
    <property type="entry name" value="RENTINAL DEGENERATION 3-LIKE"/>
    <property type="match status" value="1"/>
</dbReference>
<evidence type="ECO:0000313" key="1">
    <source>
        <dbReference type="Proteomes" id="UP000046393"/>
    </source>
</evidence>
<accession>A0A0N5AVF7</accession>
<dbReference type="Proteomes" id="UP000046393">
    <property type="component" value="Unplaced"/>
</dbReference>